<keyword evidence="1" id="KW-0802">TPR repeat</keyword>
<evidence type="ECO:0000256" key="2">
    <source>
        <dbReference type="SAM" id="MobiDB-lite"/>
    </source>
</evidence>
<dbReference type="EMBL" id="CM029047">
    <property type="protein sequence ID" value="KAG2582334.1"/>
    <property type="molecule type" value="Genomic_DNA"/>
</dbReference>
<evidence type="ECO:0008006" key="5">
    <source>
        <dbReference type="Google" id="ProtNLM"/>
    </source>
</evidence>
<reference evidence="3" key="1">
    <citation type="submission" date="2020-05" db="EMBL/GenBank/DDBJ databases">
        <title>WGS assembly of Panicum virgatum.</title>
        <authorList>
            <person name="Lovell J.T."/>
            <person name="Jenkins J."/>
            <person name="Shu S."/>
            <person name="Juenger T.E."/>
            <person name="Schmutz J."/>
        </authorList>
    </citation>
    <scope>NUCLEOTIDE SEQUENCE</scope>
    <source>
        <strain evidence="3">AP13</strain>
    </source>
</reference>
<feature type="region of interest" description="Disordered" evidence="2">
    <location>
        <begin position="107"/>
        <end position="130"/>
    </location>
</feature>
<feature type="compositionally biased region" description="Acidic residues" evidence="2">
    <location>
        <begin position="15"/>
        <end position="33"/>
    </location>
</feature>
<dbReference type="InterPro" id="IPR019734">
    <property type="entry name" value="TPR_rpt"/>
</dbReference>
<name>A0A8T0RA17_PANVG</name>
<comment type="caution">
    <text evidence="3">The sequence shown here is derived from an EMBL/GenBank/DDBJ whole genome shotgun (WGS) entry which is preliminary data.</text>
</comment>
<dbReference type="Pfam" id="PF14559">
    <property type="entry name" value="TPR_19"/>
    <property type="match status" value="2"/>
</dbReference>
<evidence type="ECO:0000256" key="1">
    <source>
        <dbReference type="PROSITE-ProRule" id="PRU00339"/>
    </source>
</evidence>
<feature type="compositionally biased region" description="Basic residues" evidence="2">
    <location>
        <begin position="107"/>
        <end position="124"/>
    </location>
</feature>
<feature type="region of interest" description="Disordered" evidence="2">
    <location>
        <begin position="595"/>
        <end position="614"/>
    </location>
</feature>
<dbReference type="FunFam" id="1.25.40.10:FF:000413">
    <property type="entry name" value="General transcription factor 3C polypeptide 3"/>
    <property type="match status" value="1"/>
</dbReference>
<dbReference type="GO" id="GO:0000127">
    <property type="term" value="C:transcription factor TFIIIC complex"/>
    <property type="evidence" value="ECO:0007669"/>
    <property type="project" value="TreeGrafter"/>
</dbReference>
<dbReference type="SMART" id="SM00028">
    <property type="entry name" value="TPR"/>
    <property type="match status" value="7"/>
</dbReference>
<protein>
    <recommendedName>
        <fullName evidence="5">General transcription factor 3C polypeptide 3</fullName>
    </recommendedName>
</protein>
<dbReference type="InterPro" id="IPR039340">
    <property type="entry name" value="Tfc4/TFIIIC-102/Sfc4"/>
</dbReference>
<sequence>MSAVTAEAGDPGLDGNEDFEEDDEDGFEFGDAEEAMQCVEMAGRSTAAGALRAQGHDYEALAAHKRKALAEDQPQREGSKRPRQDELTEAEAATMFDQLMEGFGLRRKRRSKEGKKRGRKKGTKNKGSPEVMKKLGDATLLFAEEKFDKAIPILHEIVRIAPNLPDSYYLLGSIYNKTGEVDKAINFLMLAAYVSPKDASLWKKLIPLAKKKEDASLARHCILKAMRADPEDVDLKYLCGDMYRNLRDYQKAAEIYEQIVRIYPANIAVRKVAAQMYRECGQIDKAIDLLEDYVNTQTTNSDWSVLDLLISLYLRNNAISEALKQIEKARLQLRSQQKLPVQLQAKEVICHAYLGDMKHAEIFLNDVHLEPSKDSTDVTKELASNLETMGLYEYAVKFYLMIGNVANHNDGSSYIDHKELGSSYVKVAQCFMVLGDKRNAIPYFYKALQSIKDNIDIRLTLSSLLIDEDKTDEAITLLSPPKNPELQSANTPDQHKPWWCDGRVKMQLAKIYYNKGKLEDFVDTIFHPILETLNVEYANRKVKPMRKLTNTVLHERVKVLGEPRPDSIFQGLRPIASPGELQKANRAKKIMEKRAASNEELKPADSQRTKQVPPLPGLLTNMEHHQLVLNLCRTLALLQRYWDALQIINRTLKLGNDLLTDDNKEELRSLGAQIAYRAPDPRHSFKYVRYVVQQHPYSLSAWNSYYKVISRIEDRFPHHFKYILRTREEKPDCVPPIIISGHRFTAISQHQSAARDYLEAYKLDPENPLINLCVGTALISLALGFRLQNKNQCIVQAFAFLYRYLRLCGDSQEALYNIARAYHQIGLNTLAAVYYEKALAIEEEDHPIPKLPYEAGSCAQEDPRPGYCDVRREAAFNLHLIYKKSGATDLARRILKTYCTF</sequence>
<feature type="repeat" description="TPR" evidence="1">
    <location>
        <begin position="233"/>
        <end position="266"/>
    </location>
</feature>
<dbReference type="PANTHER" id="PTHR23082">
    <property type="entry name" value="TRANSCRIPTION INITIATION FACTOR IIIC TFIIIC , POLYPEPTIDE 3-RELATED"/>
    <property type="match status" value="1"/>
</dbReference>
<dbReference type="PANTHER" id="PTHR23082:SF0">
    <property type="entry name" value="GENERAL TRANSCRIPTION FACTOR 3C POLYPEPTIDE 3"/>
    <property type="match status" value="1"/>
</dbReference>
<gene>
    <name evidence="3" type="ORF">PVAP13_6KG103800</name>
</gene>
<feature type="repeat" description="TPR" evidence="1">
    <location>
        <begin position="165"/>
        <end position="198"/>
    </location>
</feature>
<proteinExistence type="predicted"/>
<dbReference type="GO" id="GO:0006383">
    <property type="term" value="P:transcription by RNA polymerase III"/>
    <property type="evidence" value="ECO:0007669"/>
    <property type="project" value="InterPro"/>
</dbReference>
<dbReference type="SUPFAM" id="SSF48452">
    <property type="entry name" value="TPR-like"/>
    <property type="match status" value="4"/>
</dbReference>
<feature type="repeat" description="TPR" evidence="1">
    <location>
        <begin position="812"/>
        <end position="845"/>
    </location>
</feature>
<feature type="compositionally biased region" description="Basic and acidic residues" evidence="2">
    <location>
        <begin position="595"/>
        <end position="608"/>
    </location>
</feature>
<evidence type="ECO:0000313" key="4">
    <source>
        <dbReference type="Proteomes" id="UP000823388"/>
    </source>
</evidence>
<accession>A0A8T0RA17</accession>
<dbReference type="OrthoDB" id="9991317at2759"/>
<feature type="region of interest" description="Disordered" evidence="2">
    <location>
        <begin position="1"/>
        <end position="33"/>
    </location>
</feature>
<dbReference type="Proteomes" id="UP000823388">
    <property type="component" value="Chromosome 6K"/>
</dbReference>
<dbReference type="AlphaFoldDB" id="A0A8T0RA17"/>
<organism evidence="3 4">
    <name type="scientific">Panicum virgatum</name>
    <name type="common">Blackwell switchgrass</name>
    <dbReference type="NCBI Taxonomy" id="38727"/>
    <lineage>
        <taxon>Eukaryota</taxon>
        <taxon>Viridiplantae</taxon>
        <taxon>Streptophyta</taxon>
        <taxon>Embryophyta</taxon>
        <taxon>Tracheophyta</taxon>
        <taxon>Spermatophyta</taxon>
        <taxon>Magnoliopsida</taxon>
        <taxon>Liliopsida</taxon>
        <taxon>Poales</taxon>
        <taxon>Poaceae</taxon>
        <taxon>PACMAD clade</taxon>
        <taxon>Panicoideae</taxon>
        <taxon>Panicodae</taxon>
        <taxon>Paniceae</taxon>
        <taxon>Panicinae</taxon>
        <taxon>Panicum</taxon>
        <taxon>Panicum sect. Hiantes</taxon>
    </lineage>
</organism>
<keyword evidence="4" id="KW-1185">Reference proteome</keyword>
<dbReference type="Pfam" id="PF13181">
    <property type="entry name" value="TPR_8"/>
    <property type="match status" value="1"/>
</dbReference>
<evidence type="ECO:0000313" key="3">
    <source>
        <dbReference type="EMBL" id="KAG2582334.1"/>
    </source>
</evidence>
<dbReference type="Gene3D" id="1.25.40.10">
    <property type="entry name" value="Tetratricopeptide repeat domain"/>
    <property type="match status" value="3"/>
</dbReference>
<feature type="compositionally biased region" description="Basic and acidic residues" evidence="2">
    <location>
        <begin position="68"/>
        <end position="86"/>
    </location>
</feature>
<dbReference type="PROSITE" id="PS50005">
    <property type="entry name" value="TPR"/>
    <property type="match status" value="3"/>
</dbReference>
<dbReference type="InterPro" id="IPR011990">
    <property type="entry name" value="TPR-like_helical_dom_sf"/>
</dbReference>
<feature type="region of interest" description="Disordered" evidence="2">
    <location>
        <begin position="62"/>
        <end position="87"/>
    </location>
</feature>